<dbReference type="AlphaFoldDB" id="A0A2M8KT64"/>
<name>A0A2M8KT64_9BACT</name>
<organism evidence="2 3">
    <name type="scientific">Candidatus Roizmanbacteria bacterium CG10_big_fil_rev_8_21_14_0_10_39_6</name>
    <dbReference type="NCBI Taxonomy" id="1974853"/>
    <lineage>
        <taxon>Bacteria</taxon>
        <taxon>Candidatus Roizmaniibacteriota</taxon>
    </lineage>
</organism>
<dbReference type="Proteomes" id="UP000229554">
    <property type="component" value="Unassembled WGS sequence"/>
</dbReference>
<keyword evidence="1" id="KW-0812">Transmembrane</keyword>
<keyword evidence="1" id="KW-0472">Membrane</keyword>
<reference evidence="3" key="1">
    <citation type="submission" date="2017-09" db="EMBL/GenBank/DDBJ databases">
        <title>Depth-based differentiation of microbial function through sediment-hosted aquifers and enrichment of novel symbionts in the deep terrestrial subsurface.</title>
        <authorList>
            <person name="Probst A.J."/>
            <person name="Ladd B."/>
            <person name="Jarett J.K."/>
            <person name="Geller-Mcgrath D.E."/>
            <person name="Sieber C.M.K."/>
            <person name="Emerson J.B."/>
            <person name="Anantharaman K."/>
            <person name="Thomas B.C."/>
            <person name="Malmstrom R."/>
            <person name="Stieglmeier M."/>
            <person name="Klingl A."/>
            <person name="Woyke T."/>
            <person name="Ryan C.M."/>
            <person name="Banfield J.F."/>
        </authorList>
    </citation>
    <scope>NUCLEOTIDE SEQUENCE [LARGE SCALE GENOMIC DNA]</scope>
</reference>
<feature type="transmembrane region" description="Helical" evidence="1">
    <location>
        <begin position="59"/>
        <end position="86"/>
    </location>
</feature>
<keyword evidence="1" id="KW-1133">Transmembrane helix</keyword>
<dbReference type="EMBL" id="PFED01000061">
    <property type="protein sequence ID" value="PJE63073.1"/>
    <property type="molecule type" value="Genomic_DNA"/>
</dbReference>
<sequence>MNWKDMKLINPKIRSFLLSLIWVITLIHFLKDIAQDILRIPTILDVFGNIQEDICRLPYWIQLLIFSAGVGSFLAEIFLLISIPIIKHRKETSTLEKWVVGVVIFMLIYFPVVIILDPRY</sequence>
<gene>
    <name evidence="2" type="ORF">COU88_01520</name>
</gene>
<evidence type="ECO:0000256" key="1">
    <source>
        <dbReference type="SAM" id="Phobius"/>
    </source>
</evidence>
<accession>A0A2M8KT64</accession>
<evidence type="ECO:0000313" key="3">
    <source>
        <dbReference type="Proteomes" id="UP000229554"/>
    </source>
</evidence>
<comment type="caution">
    <text evidence="2">The sequence shown here is derived from an EMBL/GenBank/DDBJ whole genome shotgun (WGS) entry which is preliminary data.</text>
</comment>
<evidence type="ECO:0000313" key="2">
    <source>
        <dbReference type="EMBL" id="PJE63073.1"/>
    </source>
</evidence>
<proteinExistence type="predicted"/>
<feature type="transmembrane region" description="Helical" evidence="1">
    <location>
        <begin position="98"/>
        <end position="116"/>
    </location>
</feature>
<protein>
    <submittedName>
        <fullName evidence="2">Uncharacterized protein</fullName>
    </submittedName>
</protein>